<name>A0ABT6TDH6_9BACL</name>
<dbReference type="InterPro" id="IPR041656">
    <property type="entry name" value="TPR_5"/>
</dbReference>
<dbReference type="SUPFAM" id="SSF48452">
    <property type="entry name" value="TPR-like"/>
    <property type="match status" value="1"/>
</dbReference>
<keyword evidence="4" id="KW-1185">Reference proteome</keyword>
<keyword evidence="1" id="KW-0802">TPR repeat</keyword>
<dbReference type="RefSeq" id="WP_282906939.1">
    <property type="nucleotide sequence ID" value="NZ_JAGRPV010000001.1"/>
</dbReference>
<evidence type="ECO:0000259" key="2">
    <source>
        <dbReference type="Pfam" id="PF12688"/>
    </source>
</evidence>
<proteinExistence type="predicted"/>
<dbReference type="InterPro" id="IPR011990">
    <property type="entry name" value="TPR-like_helical_dom_sf"/>
</dbReference>
<gene>
    <name evidence="3" type="ORF">KB449_02980</name>
</gene>
<reference evidence="3" key="1">
    <citation type="submission" date="2023-04" db="EMBL/GenBank/DDBJ databases">
        <title>Comparative genomic analysis of Cohnella hashimotonis sp. nov., isolated from the International Space Station.</title>
        <authorList>
            <person name="Venkateswaran K."/>
            <person name="Simpson A."/>
        </authorList>
    </citation>
    <scope>NUCLEOTIDE SEQUENCE</scope>
    <source>
        <strain evidence="3">F6_2S_P_1</strain>
    </source>
</reference>
<dbReference type="EMBL" id="JAGRPV010000001">
    <property type="protein sequence ID" value="MDI4643902.1"/>
    <property type="molecule type" value="Genomic_DNA"/>
</dbReference>
<evidence type="ECO:0000313" key="3">
    <source>
        <dbReference type="EMBL" id="MDI4643902.1"/>
    </source>
</evidence>
<dbReference type="InterPro" id="IPR019734">
    <property type="entry name" value="TPR_rpt"/>
</dbReference>
<feature type="domain" description="Tetratrico peptide repeat group 5" evidence="2">
    <location>
        <begin position="38"/>
        <end position="155"/>
    </location>
</feature>
<comment type="caution">
    <text evidence="3">The sequence shown here is derived from an EMBL/GenBank/DDBJ whole genome shotgun (WGS) entry which is preliminary data.</text>
</comment>
<evidence type="ECO:0000313" key="4">
    <source>
        <dbReference type="Proteomes" id="UP001161691"/>
    </source>
</evidence>
<dbReference type="Gene3D" id="1.25.40.10">
    <property type="entry name" value="Tetratricopeptide repeat domain"/>
    <property type="match status" value="1"/>
</dbReference>
<sequence length="160" mass="18435">MDRLTAAIQLRESGKLEEARSVILELLQERPSDASVWYQCAWIHDALGIEREAVPFYKKALQLGLTEEERKGALLGLGSTYRTLGMYDEAQSLFVKAIQEYPDRREYQVFHAMVLYNRGEFRDAMAVLLKQLAETSTDEGIQSYKKAILFYSDKLDQTWS</sequence>
<dbReference type="SMART" id="SM00028">
    <property type="entry name" value="TPR"/>
    <property type="match status" value="2"/>
</dbReference>
<accession>A0ABT6TDH6</accession>
<feature type="repeat" description="TPR" evidence="1">
    <location>
        <begin position="71"/>
        <end position="104"/>
    </location>
</feature>
<dbReference type="PROSITE" id="PS50005">
    <property type="entry name" value="TPR"/>
    <property type="match status" value="1"/>
</dbReference>
<protein>
    <submittedName>
        <fullName evidence="3">Tetratricopeptide repeat protein</fullName>
    </submittedName>
</protein>
<dbReference type="Proteomes" id="UP001161691">
    <property type="component" value="Unassembled WGS sequence"/>
</dbReference>
<evidence type="ECO:0000256" key="1">
    <source>
        <dbReference type="PROSITE-ProRule" id="PRU00339"/>
    </source>
</evidence>
<dbReference type="Pfam" id="PF12688">
    <property type="entry name" value="TPR_5"/>
    <property type="match status" value="1"/>
</dbReference>
<organism evidence="3 4">
    <name type="scientific">Cohnella hashimotonis</name>
    <dbReference type="NCBI Taxonomy" id="2826895"/>
    <lineage>
        <taxon>Bacteria</taxon>
        <taxon>Bacillati</taxon>
        <taxon>Bacillota</taxon>
        <taxon>Bacilli</taxon>
        <taxon>Bacillales</taxon>
        <taxon>Paenibacillaceae</taxon>
        <taxon>Cohnella</taxon>
    </lineage>
</organism>